<gene>
    <name evidence="2" type="ORF">CEP50_09700</name>
</gene>
<feature type="domain" description="ATPase BadF/BadG/BcrA/BcrD type" evidence="1">
    <location>
        <begin position="12"/>
        <end position="310"/>
    </location>
</feature>
<proteinExistence type="predicted"/>
<evidence type="ECO:0000313" key="3">
    <source>
        <dbReference type="Proteomes" id="UP000239352"/>
    </source>
</evidence>
<dbReference type="CDD" id="cd24007">
    <property type="entry name" value="ASKHA_NBD_eukNAGK-like"/>
    <property type="match status" value="1"/>
</dbReference>
<dbReference type="SUPFAM" id="SSF53067">
    <property type="entry name" value="Actin-like ATPase domain"/>
    <property type="match status" value="2"/>
</dbReference>
<dbReference type="PANTHER" id="PTHR43190:SF3">
    <property type="entry name" value="N-ACETYL-D-GLUCOSAMINE KINASE"/>
    <property type="match status" value="1"/>
</dbReference>
<evidence type="ECO:0000313" key="2">
    <source>
        <dbReference type="EMBL" id="PRW63584.1"/>
    </source>
</evidence>
<dbReference type="AlphaFoldDB" id="A0A2T0GWW0"/>
<comment type="caution">
    <text evidence="2">The sequence shown here is derived from an EMBL/GenBank/DDBJ whole genome shotgun (WGS) entry which is preliminary data.</text>
</comment>
<dbReference type="RefSeq" id="WP_106113611.1">
    <property type="nucleotide sequence ID" value="NZ_PVSR01000012.1"/>
</dbReference>
<protein>
    <submittedName>
        <fullName evidence="2">ATPase</fullName>
    </submittedName>
</protein>
<dbReference type="InterPro" id="IPR052519">
    <property type="entry name" value="Euk-type_GlcNAc_Kinase"/>
</dbReference>
<dbReference type="STRING" id="1050202.GCA_000384035_03229"/>
<sequence>MTDTTDDKTLVLGLDVGGTSSRAVVADLDSRVLGVGHAGGGNPNSHPPEYAVEQTTRAARSALSGVDRGRVGAAVLGMAGISKLSDPGIAGRYEQAWRSLGLGCEVRTVSDSEVAFAAGTPEPSGTALIAGTGSIVARIENHVLSRTVGGHGWLLGDEGSAFWLGREAVRVTLRALERGTGKNDPLVASVLNEVLADQPRNESDTLLCRRLISFVGDRPVKLAELAPLVTASASEGGGKARGIVSRAAHMLATDVLSVHAEEDERPVVLAGGLLCAEGPLGQAVRGELAERSRAQPITAGSGAIGAAWLAARQLVDEGEALRLHERWFGERTDSVLHRQV</sequence>
<organism evidence="2 3">
    <name type="scientific">Actinopolyspora mortivallis</name>
    <dbReference type="NCBI Taxonomy" id="33906"/>
    <lineage>
        <taxon>Bacteria</taxon>
        <taxon>Bacillati</taxon>
        <taxon>Actinomycetota</taxon>
        <taxon>Actinomycetes</taxon>
        <taxon>Actinopolysporales</taxon>
        <taxon>Actinopolysporaceae</taxon>
        <taxon>Actinopolyspora</taxon>
    </lineage>
</organism>
<dbReference type="InterPro" id="IPR002731">
    <property type="entry name" value="ATPase_BadF"/>
</dbReference>
<accession>A0A2T0GWW0</accession>
<dbReference type="Gene3D" id="3.30.420.40">
    <property type="match status" value="2"/>
</dbReference>
<name>A0A2T0GWW0_ACTMO</name>
<dbReference type="EMBL" id="PVSR01000012">
    <property type="protein sequence ID" value="PRW63584.1"/>
    <property type="molecule type" value="Genomic_DNA"/>
</dbReference>
<dbReference type="PANTHER" id="PTHR43190">
    <property type="entry name" value="N-ACETYL-D-GLUCOSAMINE KINASE"/>
    <property type="match status" value="1"/>
</dbReference>
<dbReference type="InterPro" id="IPR043129">
    <property type="entry name" value="ATPase_NBD"/>
</dbReference>
<reference evidence="2 3" key="1">
    <citation type="submission" date="2018-03" db="EMBL/GenBank/DDBJ databases">
        <title>Actinopolyspora mortivallis from Sahara, screening for active biomolecules.</title>
        <authorList>
            <person name="Selama O."/>
            <person name="Wellington E.M.H."/>
            <person name="Hacene H."/>
        </authorList>
    </citation>
    <scope>NUCLEOTIDE SEQUENCE [LARGE SCALE GENOMIC DNA]</scope>
    <source>
        <strain evidence="2 3">M5A</strain>
    </source>
</reference>
<dbReference type="Pfam" id="PF01869">
    <property type="entry name" value="BcrAD_BadFG"/>
    <property type="match status" value="1"/>
</dbReference>
<keyword evidence="3" id="KW-1185">Reference proteome</keyword>
<dbReference type="Proteomes" id="UP000239352">
    <property type="component" value="Unassembled WGS sequence"/>
</dbReference>
<dbReference type="InParanoid" id="A0A2T0GWW0"/>
<evidence type="ECO:0000259" key="1">
    <source>
        <dbReference type="Pfam" id="PF01869"/>
    </source>
</evidence>